<dbReference type="KEGG" id="tee:Tel_12715"/>
<evidence type="ECO:0000313" key="1">
    <source>
        <dbReference type="EMBL" id="ALP53926.1"/>
    </source>
</evidence>
<dbReference type="STRING" id="1748243.Tel_12715"/>
<keyword evidence="2" id="KW-1185">Reference proteome</keyword>
<dbReference type="AlphaFoldDB" id="A0A0S2TFG9"/>
<dbReference type="Proteomes" id="UP000055136">
    <property type="component" value="Chromosome"/>
</dbReference>
<dbReference type="EMBL" id="CP013099">
    <property type="protein sequence ID" value="ALP53926.1"/>
    <property type="molecule type" value="Genomic_DNA"/>
</dbReference>
<protein>
    <submittedName>
        <fullName evidence="1">Uncharacterized protein</fullName>
    </submittedName>
</protein>
<organism evidence="1 2">
    <name type="scientific">Candidatus Tenderia electrophaga</name>
    <dbReference type="NCBI Taxonomy" id="1748243"/>
    <lineage>
        <taxon>Bacteria</taxon>
        <taxon>Pseudomonadati</taxon>
        <taxon>Pseudomonadota</taxon>
        <taxon>Gammaproteobacteria</taxon>
        <taxon>Candidatus Tenderiales</taxon>
        <taxon>Candidatus Tenderiaceae</taxon>
        <taxon>Candidatus Tenderia</taxon>
    </lineage>
</organism>
<evidence type="ECO:0000313" key="2">
    <source>
        <dbReference type="Proteomes" id="UP000055136"/>
    </source>
</evidence>
<accession>A0A0S2TFG9</accession>
<reference evidence="1" key="1">
    <citation type="submission" date="2015-10" db="EMBL/GenBank/DDBJ databases">
        <title>Description of Candidatus Tenderia electrophaga gen. nov, sp. nov., an Uncultivated Electroautotroph from a Biocathode Enrichment.</title>
        <authorList>
            <person name="Eddie B.J."/>
            <person name="Malanoski A.P."/>
            <person name="Wang Z."/>
            <person name="Hall R.J."/>
            <person name="Oh S.D."/>
            <person name="Heiner C."/>
            <person name="Lin B."/>
            <person name="Strycharz-Glaven S.M."/>
        </authorList>
    </citation>
    <scope>NUCLEOTIDE SEQUENCE [LARGE SCALE GENOMIC DNA]</scope>
    <source>
        <strain evidence="1">NRL1</strain>
    </source>
</reference>
<proteinExistence type="predicted"/>
<gene>
    <name evidence="1" type="ORF">Tel_12715</name>
</gene>
<name>A0A0S2TFG9_9GAMM</name>
<sequence length="86" mass="9280">MIQGLDDGYLGVKIGVFAALVCALDMQEIKVVLLLGVVLWQGVKGRVEVVGHFRHLHAQQATQAAVHGIARDAQPLQAKALRQRAS</sequence>